<dbReference type="EMBL" id="FOQL01000001">
    <property type="protein sequence ID" value="SFH88996.1"/>
    <property type="molecule type" value="Genomic_DNA"/>
</dbReference>
<dbReference type="InterPro" id="IPR036390">
    <property type="entry name" value="WH_DNA-bd_sf"/>
</dbReference>
<evidence type="ECO:0000256" key="2">
    <source>
        <dbReference type="ARBA" id="ARBA00023015"/>
    </source>
</evidence>
<keyword evidence="4" id="KW-0804">Transcription</keyword>
<accession>A0A1I3DQK3</accession>
<dbReference type="Proteomes" id="UP000243606">
    <property type="component" value="Unassembled WGS sequence"/>
</dbReference>
<keyword evidence="7" id="KW-1185">Reference proteome</keyword>
<dbReference type="PROSITE" id="PS50931">
    <property type="entry name" value="HTH_LYSR"/>
    <property type="match status" value="1"/>
</dbReference>
<evidence type="ECO:0000259" key="5">
    <source>
        <dbReference type="PROSITE" id="PS50931"/>
    </source>
</evidence>
<evidence type="ECO:0000313" key="7">
    <source>
        <dbReference type="Proteomes" id="UP000243606"/>
    </source>
</evidence>
<feature type="domain" description="HTH lysR-type" evidence="5">
    <location>
        <begin position="12"/>
        <end position="69"/>
    </location>
</feature>
<evidence type="ECO:0000256" key="1">
    <source>
        <dbReference type="ARBA" id="ARBA00009437"/>
    </source>
</evidence>
<evidence type="ECO:0000256" key="4">
    <source>
        <dbReference type="ARBA" id="ARBA00023163"/>
    </source>
</evidence>
<dbReference type="OrthoDB" id="9785745at2"/>
<dbReference type="SUPFAM" id="SSF53850">
    <property type="entry name" value="Periplasmic binding protein-like II"/>
    <property type="match status" value="1"/>
</dbReference>
<proteinExistence type="inferred from homology"/>
<dbReference type="PANTHER" id="PTHR30126:SF99">
    <property type="entry name" value="TRANSCRIPTIONAL REGULATOR LYSR FAMILY"/>
    <property type="match status" value="1"/>
</dbReference>
<dbReference type="GO" id="GO:0003700">
    <property type="term" value="F:DNA-binding transcription factor activity"/>
    <property type="evidence" value="ECO:0007669"/>
    <property type="project" value="InterPro"/>
</dbReference>
<sequence length="317" mass="35129">MLSPRERLLRNLDWNLLYTFLVIVEESSITGAARKLSLSQPSVSNALKRLEEHLGMRLIQRKKGMFSLTEQGLRVYEYISSAGSIIDKMAEQYAGAAGAVLGELHIQVASHVSCQPFDDSLAQFHQLYPNVLISLSSQPSADIVDAVARGSLHIGISNKKTAQTGLHFDLIGYEQMAFYCGPRHPLFAREGLTAEDLRGLSYVSFESDQPGEGLSAVSSVRSEQQFWGRLVAVSPNEEEVRRLILAGLGFGALTVEGAKPYVAQKLLFQLPPYDQLPVNEIYLVTPENQLLTDVEQLFIGLLREATVTAVRARYFNE</sequence>
<keyword evidence="3 6" id="KW-0238">DNA-binding</keyword>
<protein>
    <submittedName>
        <fullName evidence="6">DNA-binding transcriptional regulator, LysR family</fullName>
    </submittedName>
</protein>
<dbReference type="Pfam" id="PF03466">
    <property type="entry name" value="LysR_substrate"/>
    <property type="match status" value="1"/>
</dbReference>
<dbReference type="Pfam" id="PF00126">
    <property type="entry name" value="HTH_1"/>
    <property type="match status" value="1"/>
</dbReference>
<dbReference type="Gene3D" id="3.40.190.290">
    <property type="match status" value="1"/>
</dbReference>
<name>A0A1I3DQK3_9PSED</name>
<comment type="similarity">
    <text evidence="1">Belongs to the LysR transcriptional regulatory family.</text>
</comment>
<evidence type="ECO:0000256" key="3">
    <source>
        <dbReference type="ARBA" id="ARBA00023125"/>
    </source>
</evidence>
<dbReference type="InterPro" id="IPR036388">
    <property type="entry name" value="WH-like_DNA-bd_sf"/>
</dbReference>
<dbReference type="GO" id="GO:0000976">
    <property type="term" value="F:transcription cis-regulatory region binding"/>
    <property type="evidence" value="ECO:0007669"/>
    <property type="project" value="TreeGrafter"/>
</dbReference>
<dbReference type="Gene3D" id="1.10.10.10">
    <property type="entry name" value="Winged helix-like DNA-binding domain superfamily/Winged helix DNA-binding domain"/>
    <property type="match status" value="1"/>
</dbReference>
<dbReference type="InterPro" id="IPR000847">
    <property type="entry name" value="LysR_HTH_N"/>
</dbReference>
<dbReference type="InterPro" id="IPR005119">
    <property type="entry name" value="LysR_subst-bd"/>
</dbReference>
<dbReference type="RefSeq" id="WP_090241525.1">
    <property type="nucleotide sequence ID" value="NZ_CAXBNE010000088.1"/>
</dbReference>
<dbReference type="PANTHER" id="PTHR30126">
    <property type="entry name" value="HTH-TYPE TRANSCRIPTIONAL REGULATOR"/>
    <property type="match status" value="1"/>
</dbReference>
<gene>
    <name evidence="6" type="ORF">SAMN05216206_0645</name>
</gene>
<dbReference type="SUPFAM" id="SSF46785">
    <property type="entry name" value="Winged helix' DNA-binding domain"/>
    <property type="match status" value="1"/>
</dbReference>
<keyword evidence="2" id="KW-0805">Transcription regulation</keyword>
<dbReference type="AlphaFoldDB" id="A0A1I3DQK3"/>
<dbReference type="CDD" id="cd05466">
    <property type="entry name" value="PBP2_LTTR_substrate"/>
    <property type="match status" value="1"/>
</dbReference>
<organism evidence="6 7">
    <name type="scientific">Pseudomonas guineae</name>
    <dbReference type="NCBI Taxonomy" id="425504"/>
    <lineage>
        <taxon>Bacteria</taxon>
        <taxon>Pseudomonadati</taxon>
        <taxon>Pseudomonadota</taxon>
        <taxon>Gammaproteobacteria</taxon>
        <taxon>Pseudomonadales</taxon>
        <taxon>Pseudomonadaceae</taxon>
        <taxon>Pseudomonas</taxon>
    </lineage>
</organism>
<evidence type="ECO:0000313" key="6">
    <source>
        <dbReference type="EMBL" id="SFH88996.1"/>
    </source>
</evidence>
<reference evidence="7" key="1">
    <citation type="submission" date="2016-10" db="EMBL/GenBank/DDBJ databases">
        <authorList>
            <person name="Varghese N."/>
            <person name="Submissions S."/>
        </authorList>
    </citation>
    <scope>NUCLEOTIDE SEQUENCE [LARGE SCALE GENOMIC DNA]</scope>
    <source>
        <strain evidence="7">LMG 24016</strain>
    </source>
</reference>
<dbReference type="PRINTS" id="PR00039">
    <property type="entry name" value="HTHLYSR"/>
</dbReference>
<dbReference type="STRING" id="425504.SAMN05216206_0645"/>